<evidence type="ECO:0000256" key="18">
    <source>
        <dbReference type="SAM" id="MobiDB-lite"/>
    </source>
</evidence>
<feature type="compositionally biased region" description="Basic and acidic residues" evidence="18">
    <location>
        <begin position="2018"/>
        <end position="2032"/>
    </location>
</feature>
<dbReference type="EMBL" id="CAWUFR010000047">
    <property type="protein sequence ID" value="CAK6960973.1"/>
    <property type="molecule type" value="Genomic_DNA"/>
</dbReference>
<dbReference type="InterPro" id="IPR031148">
    <property type="entry name" value="Plexin"/>
</dbReference>
<keyword evidence="12" id="KW-1015">Disulfide bond</keyword>
<dbReference type="Gene3D" id="3.10.20.90">
    <property type="entry name" value="Phosphatidylinositol 3-kinase Catalytic Subunit, Chain A, domain 1"/>
    <property type="match status" value="1"/>
</dbReference>
<dbReference type="GO" id="GO:0005886">
    <property type="term" value="C:plasma membrane"/>
    <property type="evidence" value="ECO:0007669"/>
    <property type="project" value="UniProtKB-SubCell"/>
</dbReference>
<feature type="signal peptide" evidence="20">
    <location>
        <begin position="1"/>
        <end position="45"/>
    </location>
</feature>
<dbReference type="GO" id="GO:0007411">
    <property type="term" value="P:axon guidance"/>
    <property type="evidence" value="ECO:0007669"/>
    <property type="project" value="UniProtKB-ARBA"/>
</dbReference>
<comment type="subcellular location">
    <subcellularLocation>
        <location evidence="1">Cell membrane</location>
        <topology evidence="1">Single-pass type I membrane protein</topology>
    </subcellularLocation>
</comment>
<dbReference type="FunFam" id="2.60.40.10:FF:000071">
    <property type="entry name" value="Plexin A2"/>
    <property type="match status" value="1"/>
</dbReference>
<evidence type="ECO:0000256" key="10">
    <source>
        <dbReference type="ARBA" id="ARBA00023054"/>
    </source>
</evidence>
<dbReference type="InterPro" id="IPR013548">
    <property type="entry name" value="Plexin_cytoplasmic_RasGAP_dom"/>
</dbReference>
<dbReference type="InterPro" id="IPR008936">
    <property type="entry name" value="Rho_GTPase_activation_prot"/>
</dbReference>
<dbReference type="InterPro" id="IPR001627">
    <property type="entry name" value="Semap_dom"/>
</dbReference>
<dbReference type="InterPro" id="IPR041362">
    <property type="entry name" value="TIG2_plexin"/>
</dbReference>
<dbReference type="FunFam" id="3.10.20.90:FF:000018">
    <property type="entry name" value="Plexin A2"/>
    <property type="match status" value="1"/>
</dbReference>
<keyword evidence="13" id="KW-0675">Receptor</keyword>
<evidence type="ECO:0000256" key="8">
    <source>
        <dbReference type="ARBA" id="ARBA00022889"/>
    </source>
</evidence>
<evidence type="ECO:0000256" key="14">
    <source>
        <dbReference type="ARBA" id="ARBA00023180"/>
    </source>
</evidence>
<feature type="compositionally biased region" description="Low complexity" evidence="18">
    <location>
        <begin position="2232"/>
        <end position="2245"/>
    </location>
</feature>
<dbReference type="CDD" id="cd01181">
    <property type="entry name" value="IPT_plexin_repeat3"/>
    <property type="match status" value="1"/>
</dbReference>
<dbReference type="Pfam" id="PF08337">
    <property type="entry name" value="Plexin_cytopl"/>
    <property type="match status" value="1"/>
</dbReference>
<feature type="domain" description="Sema" evidence="21">
    <location>
        <begin position="32"/>
        <end position="520"/>
    </location>
</feature>
<keyword evidence="11 19" id="KW-0472">Membrane</keyword>
<dbReference type="Pfam" id="PF01403">
    <property type="entry name" value="Sema"/>
    <property type="match status" value="1"/>
</dbReference>
<dbReference type="GO" id="GO:0002116">
    <property type="term" value="C:semaphorin receptor complex"/>
    <property type="evidence" value="ECO:0007669"/>
    <property type="project" value="TreeGrafter"/>
</dbReference>
<evidence type="ECO:0000259" key="21">
    <source>
        <dbReference type="PROSITE" id="PS51004"/>
    </source>
</evidence>
<dbReference type="CDD" id="cd00603">
    <property type="entry name" value="IPT_PCSR"/>
    <property type="match status" value="1"/>
</dbReference>
<comment type="similarity">
    <text evidence="2">Belongs to the plexin family.</text>
</comment>
<dbReference type="GO" id="GO:0035295">
    <property type="term" value="P:tube development"/>
    <property type="evidence" value="ECO:0007669"/>
    <property type="project" value="UniProtKB-ARBA"/>
</dbReference>
<dbReference type="FunFam" id="2.60.40.10:FF:000131">
    <property type="entry name" value="Plexin A2"/>
    <property type="match status" value="1"/>
</dbReference>
<keyword evidence="6 20" id="KW-0732">Signal</keyword>
<dbReference type="InterPro" id="IPR036352">
    <property type="entry name" value="Semap_dom_sf"/>
</dbReference>
<comment type="caution">
    <text evidence="17">Lacks conserved residue(s) required for the propagation of feature annotation.</text>
</comment>
<feature type="transmembrane region" description="Helical" evidence="19">
    <location>
        <begin position="1253"/>
        <end position="1275"/>
    </location>
</feature>
<comment type="caution">
    <text evidence="22">The sequence shown here is derived from an EMBL/GenBank/DDBJ whole genome shotgun (WGS) entry which is preliminary data.</text>
</comment>
<dbReference type="Pfam" id="PF24479">
    <property type="entry name" value="PSI_PlexinA-B"/>
    <property type="match status" value="1"/>
</dbReference>
<keyword evidence="14" id="KW-0325">Glycoprotein</keyword>
<name>A0AAV1NP44_SCOSC</name>
<dbReference type="FunFam" id="2.60.40.10:FF:000123">
    <property type="entry name" value="Plexin A1"/>
    <property type="match status" value="1"/>
</dbReference>
<keyword evidence="10" id="KW-0175">Coiled coil</keyword>
<dbReference type="InterPro" id="IPR013836">
    <property type="entry name" value="CD34/Podocalyxin"/>
</dbReference>
<dbReference type="GO" id="GO:0017154">
    <property type="term" value="F:semaphorin receptor activity"/>
    <property type="evidence" value="ECO:0007669"/>
    <property type="project" value="InterPro"/>
</dbReference>
<organism evidence="22 23">
    <name type="scientific">Scomber scombrus</name>
    <name type="common">Atlantic mackerel</name>
    <name type="synonym">Scomber vernalis</name>
    <dbReference type="NCBI Taxonomy" id="13677"/>
    <lineage>
        <taxon>Eukaryota</taxon>
        <taxon>Metazoa</taxon>
        <taxon>Chordata</taxon>
        <taxon>Craniata</taxon>
        <taxon>Vertebrata</taxon>
        <taxon>Euteleostomi</taxon>
        <taxon>Actinopterygii</taxon>
        <taxon>Neopterygii</taxon>
        <taxon>Teleostei</taxon>
        <taxon>Neoteleostei</taxon>
        <taxon>Acanthomorphata</taxon>
        <taxon>Pelagiaria</taxon>
        <taxon>Scombriformes</taxon>
        <taxon>Scombridae</taxon>
        <taxon>Scomber</taxon>
    </lineage>
</organism>
<keyword evidence="9 19" id="KW-1133">Transmembrane helix</keyword>
<feature type="compositionally biased region" description="Polar residues" evidence="18">
    <location>
        <begin position="2246"/>
        <end position="2258"/>
    </location>
</feature>
<dbReference type="PANTHER" id="PTHR22625">
    <property type="entry name" value="PLEXIN"/>
    <property type="match status" value="1"/>
</dbReference>
<dbReference type="Gene3D" id="2.60.40.10">
    <property type="entry name" value="Immunoglobulins"/>
    <property type="match status" value="5"/>
</dbReference>
<dbReference type="Pfam" id="PF17960">
    <property type="entry name" value="TIG_plexin"/>
    <property type="match status" value="1"/>
</dbReference>
<dbReference type="FunFam" id="1.10.506.10:FF:000006">
    <property type="entry name" value="Plexin A1"/>
    <property type="match status" value="1"/>
</dbReference>
<evidence type="ECO:0000256" key="9">
    <source>
        <dbReference type="ARBA" id="ARBA00022989"/>
    </source>
</evidence>
<evidence type="ECO:0000313" key="22">
    <source>
        <dbReference type="EMBL" id="CAK6960973.1"/>
    </source>
</evidence>
<dbReference type="InterPro" id="IPR046800">
    <property type="entry name" value="Plexin_RBD"/>
</dbReference>
<keyword evidence="5 19" id="KW-0812">Transmembrane</keyword>
<dbReference type="PANTHER" id="PTHR22625:SF37">
    <property type="entry name" value="PLEXIN-A2"/>
    <property type="match status" value="1"/>
</dbReference>
<dbReference type="InterPro" id="IPR041019">
    <property type="entry name" value="TIG1_plexin"/>
</dbReference>
<feature type="transmembrane region" description="Helical" evidence="19">
    <location>
        <begin position="2162"/>
        <end position="2184"/>
    </location>
</feature>
<dbReference type="SMART" id="SM00429">
    <property type="entry name" value="IPT"/>
    <property type="match status" value="4"/>
</dbReference>
<dbReference type="InterPro" id="IPR014756">
    <property type="entry name" value="Ig_E-set"/>
</dbReference>
<keyword evidence="3" id="KW-1003">Cell membrane</keyword>
<keyword evidence="23" id="KW-1185">Reference proteome</keyword>
<feature type="region of interest" description="Disordered" evidence="18">
    <location>
        <begin position="2214"/>
        <end position="2258"/>
    </location>
</feature>
<dbReference type="Pfam" id="PF20170">
    <property type="entry name" value="Plexin_RBD"/>
    <property type="match status" value="1"/>
</dbReference>
<proteinExistence type="inferred from homology"/>
<dbReference type="FunFam" id="1.10.506.10:FF:000005">
    <property type="entry name" value="Plexin A1"/>
    <property type="match status" value="1"/>
</dbReference>
<accession>A0AAV1NP44</accession>
<reference evidence="22 23" key="1">
    <citation type="submission" date="2024-01" db="EMBL/GenBank/DDBJ databases">
        <authorList>
            <person name="Alioto T."/>
            <person name="Alioto T."/>
            <person name="Gomez Garrido J."/>
        </authorList>
    </citation>
    <scope>NUCLEOTIDE SEQUENCE [LARGE SCALE GENOMIC DNA]</scope>
</reference>
<keyword evidence="7" id="KW-0677">Repeat</keyword>
<dbReference type="SUPFAM" id="SSF81296">
    <property type="entry name" value="E set domains"/>
    <property type="match status" value="4"/>
</dbReference>
<evidence type="ECO:0000256" key="6">
    <source>
        <dbReference type="ARBA" id="ARBA00022729"/>
    </source>
</evidence>
<dbReference type="InterPro" id="IPR015943">
    <property type="entry name" value="WD40/YVTN_repeat-like_dom_sf"/>
</dbReference>
<dbReference type="Pfam" id="PF18020">
    <property type="entry name" value="TIG_2"/>
    <property type="match status" value="1"/>
</dbReference>
<dbReference type="InterPro" id="IPR016201">
    <property type="entry name" value="PSI"/>
</dbReference>
<dbReference type="Pfam" id="PF01437">
    <property type="entry name" value="PSI"/>
    <property type="match status" value="2"/>
</dbReference>
<evidence type="ECO:0000256" key="16">
    <source>
        <dbReference type="ARBA" id="ARBA00070716"/>
    </source>
</evidence>
<dbReference type="GO" id="GO:0030334">
    <property type="term" value="P:regulation of cell migration"/>
    <property type="evidence" value="ECO:0007669"/>
    <property type="project" value="TreeGrafter"/>
</dbReference>
<evidence type="ECO:0000256" key="5">
    <source>
        <dbReference type="ARBA" id="ARBA00022692"/>
    </source>
</evidence>
<evidence type="ECO:0000313" key="23">
    <source>
        <dbReference type="Proteomes" id="UP001314229"/>
    </source>
</evidence>
<protein>
    <recommendedName>
        <fullName evidence="16">Plexin-A2</fullName>
    </recommendedName>
</protein>
<dbReference type="SMART" id="SM00423">
    <property type="entry name" value="PSI"/>
    <property type="match status" value="3"/>
</dbReference>
<evidence type="ECO:0000256" key="2">
    <source>
        <dbReference type="ARBA" id="ARBA00010297"/>
    </source>
</evidence>
<evidence type="ECO:0000256" key="20">
    <source>
        <dbReference type="SAM" id="SignalP"/>
    </source>
</evidence>
<evidence type="ECO:0000256" key="19">
    <source>
        <dbReference type="SAM" id="Phobius"/>
    </source>
</evidence>
<evidence type="ECO:0000256" key="7">
    <source>
        <dbReference type="ARBA" id="ARBA00022737"/>
    </source>
</evidence>
<dbReference type="InterPro" id="IPR002909">
    <property type="entry name" value="IPT_dom"/>
</dbReference>
<dbReference type="Proteomes" id="UP001314229">
    <property type="component" value="Unassembled WGS sequence"/>
</dbReference>
<feature type="chain" id="PRO_5043561618" description="Plexin-A2" evidence="20">
    <location>
        <begin position="46"/>
        <end position="2258"/>
    </location>
</feature>
<evidence type="ECO:0000256" key="11">
    <source>
        <dbReference type="ARBA" id="ARBA00023136"/>
    </source>
</evidence>
<dbReference type="Pfam" id="PF06365">
    <property type="entry name" value="CD34_antigen"/>
    <property type="match status" value="1"/>
</dbReference>
<feature type="region of interest" description="Disordered" evidence="18">
    <location>
        <begin position="1994"/>
        <end position="2032"/>
    </location>
</feature>
<evidence type="ECO:0000256" key="12">
    <source>
        <dbReference type="ARBA" id="ARBA00023157"/>
    </source>
</evidence>
<dbReference type="Gene3D" id="1.10.506.10">
    <property type="entry name" value="GTPase Activation - p120gap, domain 1"/>
    <property type="match status" value="1"/>
</dbReference>
<gene>
    <name evidence="22" type="ORF">FSCOSCO3_A024591</name>
</gene>
<dbReference type="CDD" id="cd01180">
    <property type="entry name" value="IPT_plexin_repeat1"/>
    <property type="match status" value="1"/>
</dbReference>
<keyword evidence="8" id="KW-0130">Cell adhesion</keyword>
<dbReference type="PROSITE" id="PS51004">
    <property type="entry name" value="SEMA"/>
    <property type="match status" value="1"/>
</dbReference>
<dbReference type="SUPFAM" id="SSF48350">
    <property type="entry name" value="GTPase activation domain, GAP"/>
    <property type="match status" value="1"/>
</dbReference>
<evidence type="ECO:0000256" key="15">
    <source>
        <dbReference type="ARBA" id="ARBA00056694"/>
    </source>
</evidence>
<dbReference type="GO" id="GO:0007155">
    <property type="term" value="P:cell adhesion"/>
    <property type="evidence" value="ECO:0007669"/>
    <property type="project" value="UniProtKB-KW"/>
</dbReference>
<keyword evidence="4" id="KW-0597">Phosphoprotein</keyword>
<dbReference type="GO" id="GO:0001763">
    <property type="term" value="P:morphogenesis of a branching structure"/>
    <property type="evidence" value="ECO:0007669"/>
    <property type="project" value="UniProtKB-ARBA"/>
</dbReference>
<sequence>MGTCLDKGWTYCGLTKGHGPLKVMSWPVALWLLTLISVNQKTTVGQTLNNFQSERREWSLNHLTVHQSTGALYVGAVNRIYKLSANLTLLVSHDTGPEYDNKACYPPLIVQPCSEPLASTDNVNKLLLIDYSHNRLLACGSLYQGVCKLMRLDDLFILVEPTHKKEHYLSSDNQTGTMYGVVVSSQGQDATLYVGTAVGGKQDYFPTISSRKLPRDPESSAMLDYELHTDFVSSLIKIPSDTLALVPHFDIYYIYGFSSGNFVYFMTVQPETPENGMSTSGSPGDLFYTSRIIRLCKGDKKFHSYVSLPVGCVHRGEEYRLLQAAYLSKAGRVLAKSLNISAQEDVLFAVFSKGQKQYHDPPDHSALCVFTIQDINTRIKERLQSCYQGEGNLELHWLLGKDVQCTKAPVPIDDHFCGLDINQPLGGSQLVSGRTVFTESRDRLTSITSYVYNGHTVVFLGTRNGRLKKIRVDGPLEEGVLYETVTVMKDSSPILRDMAFSLDRNSLYVMSGNQVAQVPVEACEQYGTCAECLSSGDPHCGWCVLYNMCSRRDRCQRADETFRFATDIDRCVKVIAHPDSIAVSAHSVPLLLEVNNVPDLSAGITCSFGQQAEVEGHVNGNRVMCLSPAGKEVPRIPEGQDWAGVELHLNSKETGQIVASTEVKFYNCSTHQTCLSCVNSTFRCHWCKYRNLCTHDPSSCSFQEGRVNASEDCPQLLHSGEILIPAGEVRPITLRARNLPQPQSGQRGYECVVHVQGVSHRVTALRFNSTSVQCQNSSYMYEGVKISDLAVDLSIVWNGNFIIDNPEKIKVHLYKCSAQRDSCGMCLRAERKFQCGWCSGEGRCTMKQHCPPISPYASRWLDLSARNVKCTNPRITEVSPVAGPLEGGTLVTIQGLNLGLLFSELEGNVKVAGVQCTPQEDGYITAEQIVCEMAAAPTGSAPGPVKLCVGECRPELRAQSSQLYSFVTPLMLALTPGRGPESGGTKVTVVGDNLGAGSTVNVYFGNQTCELYRRTMSEIVCFSAPSVTGAGPVQVSLSVDRAKVPGSLAFEYIDDPTVQRIEPLWSITSGHTTLTVTGTNLDVVQEPRVRVKYAGHESVNVCKVLNTTTISCFAPSLKAEFTADQETIKHVDEFGFVFNNVQALLTYNNTSFVYYPNPYLEPLSLSGVLEQKPGAPIILKGRNLVPSAAGGARLNYTVLIGDTPCSLTVSDTQLLCEPPNLTGQHKVLVQVGGLHISPGEVHIRSDSLLTLPAIFSITAGGGLLLIIVIIVLLAYRRKSHENDLTLKRLQMQMDNLESRVALECKEAFAELQTDINELTSDLDRAGIPYLDYRTYSMRVLFPGIDDHPVLRELEVPGSGQANVEKALKQFAQLVNNKVFLLTFIRTLELQRSFSMRDRGYVASLIMTALQGRLEYATDILKHLLSDLIERNLESKNHPKLLLRRTESVAEKMLTNWFAFLLHKFLKECAGEPLFMLFCAIKQQMEKGPIDSITGEARYSLSEDKLIRQQIEYKTLTLSCVNPDNENSPEIPVKVLNCDTITQVKEKILDAVYKNMPYSQRPRAADMDLEWRQGRTARVVLQDEDITTKIESDWKRLNTLMHYQVSERCVVALVPKQMSSFNIPSSASFPRSISRYGVEVPFRSTPTSPDSPHSRVPMLTPDLESGVKVWHLVKNHDHGDQKEGERGSKMVSEIYLTRLLATKGTLQKFVDDLFETLFSTVCRGTALPLAIKYMFDFLDEQADRHGIHDMDVRHTWKSNCLPLRFWVNVIKNPQFVFDIHKSSITDACLSVVAQTFMDSCSTSEHRLGKDSPSTKLLYAKDIPHYKSWVERYYADINRLPAISDQDMNAYLAEQARLHSSEFNVLSALHEIYAYVSKYSQEITEALEQDEQAQKQKLACKTCATLRTRMAASSARRTNGPCKTLAFALLLIGSLLNAGVMAQEEEVVEEDAPVLEAEGYIRGDMIPMTTTAPESDDPQVIVFPTMGPLEITEQATAAPTTEDAGDAGEAEGSLATTQETADKATEFTPDAHTDTPKIMEAETHPPQPSRGDGAINKPKLVPQDDVVCVSKAVVQDKNAVNLKLKASSTCEDTKAKIISVLQELCGEDCKLQIYQEDNTNQILVSGPYVESDVAGMANKFNNDNIKDKTDVEEAVPRWGKNSKLVLVALLLTGLLLAALLVAGYYLKTHRKNSKGVRLAESFQVDEENQANTLVSVAPLPQEPADKPTVNGESPPENGTNPTPTTNGHSATQNPVADTEM</sequence>
<comment type="function">
    <text evidence="15">Coreceptor for SEMA3A and SEMA6A. Necessary for signaling by SEMA6A and class 3 semaphorins and subsequent remodeling of the cytoskeleton. Plays a role in axon guidance, invasive growth and cell migration. Class 3 semaphorins bind to a complex composed of a neuropilin and a plexin. The plexin modulates the affinity of the complex for specific semaphorins, and its cytoplasmic domain is required for the activation of down-stream signaling events in the cytoplasm.</text>
</comment>
<dbReference type="Gene3D" id="2.130.10.10">
    <property type="entry name" value="YVTN repeat-like/Quinoprotein amine dehydrogenase"/>
    <property type="match status" value="1"/>
</dbReference>
<evidence type="ECO:0000256" key="17">
    <source>
        <dbReference type="PROSITE-ProRule" id="PRU00352"/>
    </source>
</evidence>
<dbReference type="SUPFAM" id="SSF101912">
    <property type="entry name" value="Sema domain"/>
    <property type="match status" value="1"/>
</dbReference>
<dbReference type="FunFam" id="2.130.10.10:FF:000006">
    <property type="entry name" value="Plexin A2"/>
    <property type="match status" value="1"/>
</dbReference>
<evidence type="ECO:0000256" key="3">
    <source>
        <dbReference type="ARBA" id="ARBA00022475"/>
    </source>
</evidence>
<evidence type="ECO:0000256" key="1">
    <source>
        <dbReference type="ARBA" id="ARBA00004251"/>
    </source>
</evidence>
<dbReference type="InterPro" id="IPR013783">
    <property type="entry name" value="Ig-like_fold"/>
</dbReference>
<dbReference type="SMART" id="SM00630">
    <property type="entry name" value="Sema"/>
    <property type="match status" value="1"/>
</dbReference>
<dbReference type="InterPro" id="IPR002165">
    <property type="entry name" value="Plexin_repeat"/>
</dbReference>
<dbReference type="SUPFAM" id="SSF103575">
    <property type="entry name" value="Plexin repeat"/>
    <property type="match status" value="2"/>
</dbReference>
<dbReference type="FunFam" id="3.30.1680.10:FF:000032">
    <property type="entry name" value="Plexin A2"/>
    <property type="match status" value="1"/>
</dbReference>
<evidence type="ECO:0000256" key="13">
    <source>
        <dbReference type="ARBA" id="ARBA00023170"/>
    </source>
</evidence>
<dbReference type="Pfam" id="PF01833">
    <property type="entry name" value="TIG"/>
    <property type="match status" value="4"/>
</dbReference>
<dbReference type="CDD" id="cd12790">
    <property type="entry name" value="RasGAP_plexin_A"/>
    <property type="match status" value="1"/>
</dbReference>
<evidence type="ECO:0000256" key="4">
    <source>
        <dbReference type="ARBA" id="ARBA00022553"/>
    </source>
</evidence>